<keyword evidence="7" id="KW-0067">ATP-binding</keyword>
<feature type="compositionally biased region" description="Basic and acidic residues" evidence="10">
    <location>
        <begin position="26"/>
        <end position="36"/>
    </location>
</feature>
<dbReference type="Gene3D" id="1.10.510.10">
    <property type="entry name" value="Transferase(Phosphotransferase) domain 1"/>
    <property type="match status" value="1"/>
</dbReference>
<dbReference type="GO" id="GO:0043066">
    <property type="term" value="P:negative regulation of apoptotic process"/>
    <property type="evidence" value="ECO:0007669"/>
    <property type="project" value="TreeGrafter"/>
</dbReference>
<accession>A0A498M415</accession>
<comment type="catalytic activity">
    <reaction evidence="8">
        <text>L-threonyl-[protein] + ATP = O-phospho-L-threonyl-[protein] + ADP + H(+)</text>
        <dbReference type="Rhea" id="RHEA:46608"/>
        <dbReference type="Rhea" id="RHEA-COMP:11060"/>
        <dbReference type="Rhea" id="RHEA-COMP:11605"/>
        <dbReference type="ChEBI" id="CHEBI:15378"/>
        <dbReference type="ChEBI" id="CHEBI:30013"/>
        <dbReference type="ChEBI" id="CHEBI:30616"/>
        <dbReference type="ChEBI" id="CHEBI:61977"/>
        <dbReference type="ChEBI" id="CHEBI:456216"/>
        <dbReference type="EC" id="2.7.11.1"/>
    </reaction>
</comment>
<dbReference type="GO" id="GO:0005737">
    <property type="term" value="C:cytoplasm"/>
    <property type="evidence" value="ECO:0007669"/>
    <property type="project" value="TreeGrafter"/>
</dbReference>
<feature type="compositionally biased region" description="Polar residues" evidence="10">
    <location>
        <begin position="130"/>
        <end position="143"/>
    </location>
</feature>
<evidence type="ECO:0000256" key="4">
    <source>
        <dbReference type="ARBA" id="ARBA00022679"/>
    </source>
</evidence>
<dbReference type="GO" id="GO:0007346">
    <property type="term" value="P:regulation of mitotic cell cycle"/>
    <property type="evidence" value="ECO:0007669"/>
    <property type="project" value="TreeGrafter"/>
</dbReference>
<evidence type="ECO:0000259" key="11">
    <source>
        <dbReference type="PROSITE" id="PS50011"/>
    </source>
</evidence>
<dbReference type="PANTHER" id="PTHR22984">
    <property type="entry name" value="SERINE/THREONINE-PROTEIN KINASE PIM"/>
    <property type="match status" value="1"/>
</dbReference>
<keyword evidence="3" id="KW-0723">Serine/threonine-protein kinase</keyword>
<feature type="region of interest" description="Disordered" evidence="10">
    <location>
        <begin position="61"/>
        <end position="146"/>
    </location>
</feature>
<dbReference type="FunFam" id="1.10.510.10:FF:000392">
    <property type="entry name" value="Pim proto-oncogene, serine/threonine kinase,-related 152"/>
    <property type="match status" value="1"/>
</dbReference>
<feature type="compositionally biased region" description="Basic residues" evidence="10">
    <location>
        <begin position="37"/>
        <end position="46"/>
    </location>
</feature>
<protein>
    <recommendedName>
        <fullName evidence="2">non-specific serine/threonine protein kinase</fullName>
        <ecNumber evidence="2">2.7.11.1</ecNumber>
    </recommendedName>
</protein>
<dbReference type="InterPro" id="IPR011009">
    <property type="entry name" value="Kinase-like_dom_sf"/>
</dbReference>
<dbReference type="InterPro" id="IPR051138">
    <property type="entry name" value="PIM_Ser/Thr_kinase"/>
</dbReference>
<keyword evidence="4" id="KW-0808">Transferase</keyword>
<dbReference type="STRING" id="84645.A0A498M415"/>
<comment type="caution">
    <text evidence="12">The sequence shown here is derived from an EMBL/GenBank/DDBJ whole genome shotgun (WGS) entry which is preliminary data.</text>
</comment>
<evidence type="ECO:0000256" key="10">
    <source>
        <dbReference type="SAM" id="MobiDB-lite"/>
    </source>
</evidence>
<dbReference type="PANTHER" id="PTHR22984:SF11">
    <property type="entry name" value="AURORA KINASE-RELATED"/>
    <property type="match status" value="1"/>
</dbReference>
<dbReference type="InterPro" id="IPR008271">
    <property type="entry name" value="Ser/Thr_kinase_AS"/>
</dbReference>
<gene>
    <name evidence="12" type="ORF">ROHU_009365</name>
</gene>
<comment type="catalytic activity">
    <reaction evidence="9">
        <text>L-seryl-[protein] + ATP = O-phospho-L-seryl-[protein] + ADP + H(+)</text>
        <dbReference type="Rhea" id="RHEA:17989"/>
        <dbReference type="Rhea" id="RHEA-COMP:9863"/>
        <dbReference type="Rhea" id="RHEA-COMP:11604"/>
        <dbReference type="ChEBI" id="CHEBI:15378"/>
        <dbReference type="ChEBI" id="CHEBI:29999"/>
        <dbReference type="ChEBI" id="CHEBI:30616"/>
        <dbReference type="ChEBI" id="CHEBI:83421"/>
        <dbReference type="ChEBI" id="CHEBI:456216"/>
        <dbReference type="EC" id="2.7.11.1"/>
    </reaction>
</comment>
<keyword evidence="5" id="KW-0547">Nucleotide-binding</keyword>
<keyword evidence="13" id="KW-1185">Reference proteome</keyword>
<feature type="compositionally biased region" description="Basic and acidic residues" evidence="10">
    <location>
        <begin position="1"/>
        <end position="16"/>
    </location>
</feature>
<dbReference type="SMART" id="SM00220">
    <property type="entry name" value="S_TKc"/>
    <property type="match status" value="1"/>
</dbReference>
<evidence type="ECO:0000256" key="1">
    <source>
        <dbReference type="ARBA" id="ARBA00005505"/>
    </source>
</evidence>
<dbReference type="EMBL" id="QBIY01012935">
    <property type="protein sequence ID" value="RXN13894.1"/>
    <property type="molecule type" value="Genomic_DNA"/>
</dbReference>
<organism evidence="12 13">
    <name type="scientific">Labeo rohita</name>
    <name type="common">Indian major carp</name>
    <name type="synonym">Cyprinus rohita</name>
    <dbReference type="NCBI Taxonomy" id="84645"/>
    <lineage>
        <taxon>Eukaryota</taxon>
        <taxon>Metazoa</taxon>
        <taxon>Chordata</taxon>
        <taxon>Craniata</taxon>
        <taxon>Vertebrata</taxon>
        <taxon>Euteleostomi</taxon>
        <taxon>Actinopterygii</taxon>
        <taxon>Neopterygii</taxon>
        <taxon>Teleostei</taxon>
        <taxon>Ostariophysi</taxon>
        <taxon>Cypriniformes</taxon>
        <taxon>Cyprinidae</taxon>
        <taxon>Labeoninae</taxon>
        <taxon>Labeonini</taxon>
        <taxon>Labeo</taxon>
    </lineage>
</organism>
<dbReference type="GO" id="GO:0004674">
    <property type="term" value="F:protein serine/threonine kinase activity"/>
    <property type="evidence" value="ECO:0007669"/>
    <property type="project" value="UniProtKB-KW"/>
</dbReference>
<feature type="domain" description="Protein kinase" evidence="11">
    <location>
        <begin position="168"/>
        <end position="424"/>
    </location>
</feature>
<feature type="compositionally biased region" description="Polar residues" evidence="10">
    <location>
        <begin position="83"/>
        <end position="98"/>
    </location>
</feature>
<evidence type="ECO:0000256" key="2">
    <source>
        <dbReference type="ARBA" id="ARBA00012513"/>
    </source>
</evidence>
<name>A0A498M415_LABRO</name>
<dbReference type="InterPro" id="IPR000719">
    <property type="entry name" value="Prot_kinase_dom"/>
</dbReference>
<evidence type="ECO:0000313" key="13">
    <source>
        <dbReference type="Proteomes" id="UP000290572"/>
    </source>
</evidence>
<dbReference type="Pfam" id="PF00069">
    <property type="entry name" value="Pkinase"/>
    <property type="match status" value="1"/>
</dbReference>
<dbReference type="GO" id="GO:0005524">
    <property type="term" value="F:ATP binding"/>
    <property type="evidence" value="ECO:0007669"/>
    <property type="project" value="UniProtKB-KW"/>
</dbReference>
<dbReference type="Gene3D" id="3.30.200.20">
    <property type="entry name" value="Phosphorylase Kinase, domain 1"/>
    <property type="match status" value="1"/>
</dbReference>
<evidence type="ECO:0000256" key="3">
    <source>
        <dbReference type="ARBA" id="ARBA00022527"/>
    </source>
</evidence>
<proteinExistence type="inferred from homology"/>
<evidence type="ECO:0000256" key="6">
    <source>
        <dbReference type="ARBA" id="ARBA00022777"/>
    </source>
</evidence>
<dbReference type="EC" id="2.7.11.1" evidence="2"/>
<dbReference type="PROSITE" id="PS50011">
    <property type="entry name" value="PROTEIN_KINASE_DOM"/>
    <property type="match status" value="1"/>
</dbReference>
<dbReference type="SUPFAM" id="SSF56112">
    <property type="entry name" value="Protein kinase-like (PK-like)"/>
    <property type="match status" value="1"/>
</dbReference>
<dbReference type="FunFam" id="3.30.200.20:FF:000246">
    <property type="entry name" value="Pim proto-oncogene, serine/threonine kinase,-related 152"/>
    <property type="match status" value="1"/>
</dbReference>
<evidence type="ECO:0000256" key="8">
    <source>
        <dbReference type="ARBA" id="ARBA00047899"/>
    </source>
</evidence>
<evidence type="ECO:0000256" key="7">
    <source>
        <dbReference type="ARBA" id="ARBA00022840"/>
    </source>
</evidence>
<dbReference type="PROSITE" id="PS00108">
    <property type="entry name" value="PROTEIN_KINASE_ST"/>
    <property type="match status" value="1"/>
</dbReference>
<comment type="similarity">
    <text evidence="1">Belongs to the protein kinase superfamily. CAMK Ser/Thr protein kinase family. PIM subfamily.</text>
</comment>
<evidence type="ECO:0000313" key="12">
    <source>
        <dbReference type="EMBL" id="RXN13894.1"/>
    </source>
</evidence>
<reference evidence="12 13" key="1">
    <citation type="submission" date="2018-03" db="EMBL/GenBank/DDBJ databases">
        <title>Draft genome sequence of Rohu Carp (Labeo rohita).</title>
        <authorList>
            <person name="Das P."/>
            <person name="Kushwaha B."/>
            <person name="Joshi C.G."/>
            <person name="Kumar D."/>
            <person name="Nagpure N.S."/>
            <person name="Sahoo L."/>
            <person name="Das S.P."/>
            <person name="Bit A."/>
            <person name="Patnaik S."/>
            <person name="Meher P.K."/>
            <person name="Jayasankar P."/>
            <person name="Koringa P.G."/>
            <person name="Patel N.V."/>
            <person name="Hinsu A.T."/>
            <person name="Kumar R."/>
            <person name="Pandey M."/>
            <person name="Agarwal S."/>
            <person name="Srivastava S."/>
            <person name="Singh M."/>
            <person name="Iquebal M.A."/>
            <person name="Jaiswal S."/>
            <person name="Angadi U.B."/>
            <person name="Kumar N."/>
            <person name="Raza M."/>
            <person name="Shah T.M."/>
            <person name="Rai A."/>
            <person name="Jena J.K."/>
        </authorList>
    </citation>
    <scope>NUCLEOTIDE SEQUENCE [LARGE SCALE GENOMIC DNA]</scope>
    <source>
        <strain evidence="12">DASCIFA01</strain>
        <tissue evidence="12">Testis</tissue>
    </source>
</reference>
<keyword evidence="6 12" id="KW-0418">Kinase</keyword>
<evidence type="ECO:0000256" key="9">
    <source>
        <dbReference type="ARBA" id="ARBA00048679"/>
    </source>
</evidence>
<dbReference type="AlphaFoldDB" id="A0A498M415"/>
<dbReference type="Proteomes" id="UP000290572">
    <property type="component" value="Unassembled WGS sequence"/>
</dbReference>
<feature type="region of interest" description="Disordered" evidence="10">
    <location>
        <begin position="1"/>
        <end position="46"/>
    </location>
</feature>
<sequence length="524" mass="58838">MTRTDHTAELHPRPDETPVGTGEGGGQERKEKGGDKTKKKRQKRRRFRRFASFFCCLSRPKSTKAQGEQVEQDEEDQGTDGTPSRSCTDDQTSLQDVTCSVEDNDHQEAPFSAPEVPPTAEDQQMEDVQPQDQDSPVSPSADGSPSHLLRHLDCVKITRDEDPICWTYSIGEKLGEGGCGSVFAGTRVEDGLQVAVKFTEKGEDEPYLSLPDHPNPVPAEVALTVMANQGPRCHHIIELLDWQDNPDHYVMVLERPSPCMDMHDFFEQHGDLFTEALVRHFMRQAIDAAVVCCSRGVFHRDIKMSNLLVNTETMEVKLIDFGVGDLLKSSPYIFFSGTANFCPPEYFTKGEYLGKQATVWSLGVLLFNMMTNRYPYSSDIKLMDANVWTEPDFSDECCRFIRGCLKSDPEQRVLLEEMLSHDWFKRFLPLASRSQRSMSQIHQGFQSWTQSSFIVKSNHIINSGVIQSMPELSVKPASQDPLTATPEVPSTGVQIPEIHVTDPSGVSVMDTELFYSAAFDPERL</sequence>
<evidence type="ECO:0000256" key="5">
    <source>
        <dbReference type="ARBA" id="ARBA00022741"/>
    </source>
</evidence>